<gene>
    <name evidence="1" type="ORF">DR950_17920</name>
</gene>
<evidence type="ECO:0000313" key="1">
    <source>
        <dbReference type="EMBL" id="RGD59421.1"/>
    </source>
</evidence>
<organism evidence="1 2">
    <name type="scientific">Kitasatospora xanthocidica</name>
    <dbReference type="NCBI Taxonomy" id="83382"/>
    <lineage>
        <taxon>Bacteria</taxon>
        <taxon>Bacillati</taxon>
        <taxon>Actinomycetota</taxon>
        <taxon>Actinomycetes</taxon>
        <taxon>Kitasatosporales</taxon>
        <taxon>Streptomycetaceae</taxon>
        <taxon>Kitasatospora</taxon>
    </lineage>
</organism>
<dbReference type="Pfam" id="PF19586">
    <property type="entry name" value="DUF6093"/>
    <property type="match status" value="1"/>
</dbReference>
<dbReference type="AlphaFoldDB" id="A0A372ZUI9"/>
<keyword evidence="2" id="KW-1185">Reference proteome</keyword>
<dbReference type="Proteomes" id="UP000263377">
    <property type="component" value="Unassembled WGS sequence"/>
</dbReference>
<protein>
    <submittedName>
        <fullName evidence="1">Uncharacterized protein</fullName>
    </submittedName>
</protein>
<evidence type="ECO:0000313" key="2">
    <source>
        <dbReference type="Proteomes" id="UP000263377"/>
    </source>
</evidence>
<dbReference type="RefSeq" id="WP_117487619.1">
    <property type="nucleotide sequence ID" value="NZ_QVIG01000001.1"/>
</dbReference>
<accession>A0A372ZUI9</accession>
<dbReference type="EMBL" id="QVIG01000001">
    <property type="protein sequence ID" value="RGD59421.1"/>
    <property type="molecule type" value="Genomic_DNA"/>
</dbReference>
<reference evidence="1 2" key="1">
    <citation type="submission" date="2018-08" db="EMBL/GenBank/DDBJ databases">
        <title>Diversity &amp; Physiological Properties of Lignin-Decomposing Actinobacteria from Soil.</title>
        <authorList>
            <person name="Roh S.G."/>
            <person name="Kim S.B."/>
        </authorList>
    </citation>
    <scope>NUCLEOTIDE SEQUENCE [LARGE SCALE GENOMIC DNA]</scope>
    <source>
        <strain evidence="1 2">MMS17-GH009</strain>
    </source>
</reference>
<proteinExistence type="predicted"/>
<comment type="caution">
    <text evidence="1">The sequence shown here is derived from an EMBL/GenBank/DDBJ whole genome shotgun (WGS) entry which is preliminary data.</text>
</comment>
<dbReference type="InterPro" id="IPR046075">
    <property type="entry name" value="DUF6093"/>
</dbReference>
<sequence>MTTPTTDPGTALPESGGVTALVERLLLTEKIRIGESGPQIFDPNTGQYVPGPDVVKYEGPGLHRASGGPGIVLRLEGQPYKDDGDGRYLLFSPLSAPVAAEGNTVTIVESADPAAAGRTFKVLDPGESGGLTVVRRTWMRIEKAGGAV</sequence>
<name>A0A372ZUI9_9ACTN</name>